<evidence type="ECO:0000256" key="6">
    <source>
        <dbReference type="PIRSR" id="PIRSR613078-1"/>
    </source>
</evidence>
<comment type="caution">
    <text evidence="8">The sequence shown here is derived from an EMBL/GenBank/DDBJ whole genome shotgun (WGS) entry which is preliminary data.</text>
</comment>
<dbReference type="SMART" id="SM00855">
    <property type="entry name" value="PGAM"/>
    <property type="match status" value="1"/>
</dbReference>
<organism evidence="8 9">
    <name type="scientific">Elysia chlorotica</name>
    <name type="common">Eastern emerald elysia</name>
    <name type="synonym">Sea slug</name>
    <dbReference type="NCBI Taxonomy" id="188477"/>
    <lineage>
        <taxon>Eukaryota</taxon>
        <taxon>Metazoa</taxon>
        <taxon>Spiralia</taxon>
        <taxon>Lophotrochozoa</taxon>
        <taxon>Mollusca</taxon>
        <taxon>Gastropoda</taxon>
        <taxon>Heterobranchia</taxon>
        <taxon>Euthyneura</taxon>
        <taxon>Panpulmonata</taxon>
        <taxon>Sacoglossa</taxon>
        <taxon>Placobranchoidea</taxon>
        <taxon>Plakobranchidae</taxon>
        <taxon>Elysia</taxon>
    </lineage>
</organism>
<dbReference type="InterPro" id="IPR051695">
    <property type="entry name" value="Phosphoglycerate_Mutase"/>
</dbReference>
<comment type="similarity">
    <text evidence="3">Belongs to the phosphoglycerate mutase family.</text>
</comment>
<evidence type="ECO:0000256" key="5">
    <source>
        <dbReference type="ARBA" id="ARBA00042275"/>
    </source>
</evidence>
<feature type="active site" description="Tele-phosphohistidine intermediate" evidence="6">
    <location>
        <position position="14"/>
    </location>
</feature>
<dbReference type="GO" id="GO:0045820">
    <property type="term" value="P:negative regulation of glycolytic process"/>
    <property type="evidence" value="ECO:0007669"/>
    <property type="project" value="TreeGrafter"/>
</dbReference>
<dbReference type="PANTHER" id="PTHR46517:SF1">
    <property type="entry name" value="FRUCTOSE-2,6-BISPHOSPHATASE TIGAR"/>
    <property type="match status" value="1"/>
</dbReference>
<proteinExistence type="inferred from homology"/>
<protein>
    <recommendedName>
        <fullName evidence="4">Fructose-2,6-bisphosphatase TIGAR</fullName>
    </recommendedName>
    <alternativeName>
        <fullName evidence="5">TP53-induced glycolysis and apoptosis regulator</fullName>
    </alternativeName>
</protein>
<evidence type="ECO:0000313" key="8">
    <source>
        <dbReference type="EMBL" id="RUS83870.1"/>
    </source>
</evidence>
<dbReference type="SUPFAM" id="SSF53254">
    <property type="entry name" value="Phosphoglycerate mutase-like"/>
    <property type="match status" value="1"/>
</dbReference>
<gene>
    <name evidence="8" type="ORF">EGW08_008351</name>
</gene>
<dbReference type="AlphaFoldDB" id="A0A3S1BLV1"/>
<dbReference type="EMBL" id="RQTK01000226">
    <property type="protein sequence ID" value="RUS83870.1"/>
    <property type="molecule type" value="Genomic_DNA"/>
</dbReference>
<dbReference type="CDD" id="cd07067">
    <property type="entry name" value="HP_PGM_like"/>
    <property type="match status" value="1"/>
</dbReference>
<dbReference type="InterPro" id="IPR001345">
    <property type="entry name" value="PG/BPGM_mutase_AS"/>
</dbReference>
<evidence type="ECO:0000313" key="9">
    <source>
        <dbReference type="Proteomes" id="UP000271974"/>
    </source>
</evidence>
<dbReference type="PROSITE" id="PS00175">
    <property type="entry name" value="PG_MUTASE"/>
    <property type="match status" value="1"/>
</dbReference>
<feature type="active site" description="Proton donor/acceptor" evidence="6">
    <location>
        <position position="90"/>
    </location>
</feature>
<comment type="catalytic activity">
    <reaction evidence="1">
        <text>beta-D-fructose 2,6-bisphosphate + H2O = beta-D-fructose 6-phosphate + phosphate</text>
        <dbReference type="Rhea" id="RHEA:17289"/>
        <dbReference type="ChEBI" id="CHEBI:15377"/>
        <dbReference type="ChEBI" id="CHEBI:43474"/>
        <dbReference type="ChEBI" id="CHEBI:57634"/>
        <dbReference type="ChEBI" id="CHEBI:58579"/>
        <dbReference type="EC" id="3.1.3.46"/>
    </reaction>
</comment>
<name>A0A3S1BLV1_ELYCH</name>
<feature type="binding site" evidence="7">
    <location>
        <begin position="13"/>
        <end position="20"/>
    </location>
    <ligand>
        <name>substrate</name>
    </ligand>
</feature>
<reference evidence="8 9" key="1">
    <citation type="submission" date="2019-01" db="EMBL/GenBank/DDBJ databases">
        <title>A draft genome assembly of the solar-powered sea slug Elysia chlorotica.</title>
        <authorList>
            <person name="Cai H."/>
            <person name="Li Q."/>
            <person name="Fang X."/>
            <person name="Li J."/>
            <person name="Curtis N.E."/>
            <person name="Altenburger A."/>
            <person name="Shibata T."/>
            <person name="Feng M."/>
            <person name="Maeda T."/>
            <person name="Schwartz J.A."/>
            <person name="Shigenobu S."/>
            <person name="Lundholm N."/>
            <person name="Nishiyama T."/>
            <person name="Yang H."/>
            <person name="Hasebe M."/>
            <person name="Li S."/>
            <person name="Pierce S.K."/>
            <person name="Wang J."/>
        </authorList>
    </citation>
    <scope>NUCLEOTIDE SEQUENCE [LARGE SCALE GENOMIC DNA]</scope>
    <source>
        <strain evidence="8">EC2010</strain>
        <tissue evidence="8">Whole organism of an adult</tissue>
    </source>
</reference>
<feature type="binding site" evidence="7">
    <location>
        <position position="63"/>
    </location>
    <ligand>
        <name>substrate</name>
    </ligand>
</feature>
<dbReference type="GO" id="GO:0005829">
    <property type="term" value="C:cytosol"/>
    <property type="evidence" value="ECO:0007669"/>
    <property type="project" value="TreeGrafter"/>
</dbReference>
<dbReference type="STRING" id="188477.A0A3S1BLV1"/>
<dbReference type="Gene3D" id="3.40.50.1240">
    <property type="entry name" value="Phosphoglycerate mutase-like"/>
    <property type="match status" value="1"/>
</dbReference>
<dbReference type="PANTHER" id="PTHR46517">
    <property type="entry name" value="FRUCTOSE-2,6-BISPHOSPHATASE TIGAR"/>
    <property type="match status" value="1"/>
</dbReference>
<dbReference type="GO" id="GO:0043456">
    <property type="term" value="P:regulation of pentose-phosphate shunt"/>
    <property type="evidence" value="ECO:0007669"/>
    <property type="project" value="TreeGrafter"/>
</dbReference>
<evidence type="ECO:0000256" key="2">
    <source>
        <dbReference type="ARBA" id="ARBA00022801"/>
    </source>
</evidence>
<dbReference type="OrthoDB" id="354304at2759"/>
<dbReference type="Pfam" id="PF00300">
    <property type="entry name" value="His_Phos_1"/>
    <property type="match status" value="1"/>
</dbReference>
<keyword evidence="9" id="KW-1185">Reference proteome</keyword>
<evidence type="ECO:0000256" key="4">
    <source>
        <dbReference type="ARBA" id="ARBA00040907"/>
    </source>
</evidence>
<accession>A0A3S1BLV1</accession>
<evidence type="ECO:0000256" key="3">
    <source>
        <dbReference type="ARBA" id="ARBA00038362"/>
    </source>
</evidence>
<dbReference type="InterPro" id="IPR013078">
    <property type="entry name" value="His_Pase_superF_clade-1"/>
</dbReference>
<dbReference type="InterPro" id="IPR029033">
    <property type="entry name" value="His_PPase_superfam"/>
</dbReference>
<keyword evidence="2" id="KW-0378">Hydrolase</keyword>
<evidence type="ECO:0000256" key="1">
    <source>
        <dbReference type="ARBA" id="ARBA00000464"/>
    </source>
</evidence>
<evidence type="ECO:0000256" key="7">
    <source>
        <dbReference type="PIRSR" id="PIRSR613078-2"/>
    </source>
</evidence>
<sequence length="317" mass="35219">MEKKRLFTVTLVRHGETMHNRDKIMQGQLDTQLSDLGEEQARLVGRRLNDQRFTHAFSSDLSRASNTARKILQENLGTACELTLDRRLRERSFGYLEGRPFTDFKQAQQASGLSQEMFTPEGGETVEQVYHRAKDFFQDLCRLMAEPLKDEAGLNDKDQESSHFSSVTGSQSSLTKKVHSGALTDASNFIDLSPTCSSDSSSFGTQSQSSPFTTKFVNGQDLKEVTDHVLIVSHGLLLRELKRVILEKFHGVLEDAMATEAPVVSPNTGVTSLTLSVNYKYGKVKVTCVECHVINCTAHLCNGKKDLISHALFKGAL</sequence>
<dbReference type="Proteomes" id="UP000271974">
    <property type="component" value="Unassembled WGS sequence"/>
</dbReference>
<dbReference type="GO" id="GO:0004331">
    <property type="term" value="F:fructose-2,6-bisphosphate 2-phosphatase activity"/>
    <property type="evidence" value="ECO:0007669"/>
    <property type="project" value="UniProtKB-EC"/>
</dbReference>